<evidence type="ECO:0000256" key="1">
    <source>
        <dbReference type="SAM" id="MobiDB-lite"/>
    </source>
</evidence>
<protein>
    <submittedName>
        <fullName evidence="2">Uncharacterized protein</fullName>
    </submittedName>
</protein>
<reference evidence="3" key="1">
    <citation type="journal article" date="2019" name="Int. J. Syst. Evol. Microbiol.">
        <title>The Global Catalogue of Microorganisms (GCM) 10K type strain sequencing project: providing services to taxonomists for standard genome sequencing and annotation.</title>
        <authorList>
            <consortium name="The Broad Institute Genomics Platform"/>
            <consortium name="The Broad Institute Genome Sequencing Center for Infectious Disease"/>
            <person name="Wu L."/>
            <person name="Ma J."/>
        </authorList>
    </citation>
    <scope>NUCLEOTIDE SEQUENCE [LARGE SCALE GENOMIC DNA]</scope>
    <source>
        <strain evidence="3">JCM 15933</strain>
    </source>
</reference>
<keyword evidence="3" id="KW-1185">Reference proteome</keyword>
<proteinExistence type="predicted"/>
<comment type="caution">
    <text evidence="2">The sequence shown here is derived from an EMBL/GenBank/DDBJ whole genome shotgun (WGS) entry which is preliminary data.</text>
</comment>
<dbReference type="Proteomes" id="UP001501470">
    <property type="component" value="Unassembled WGS sequence"/>
</dbReference>
<evidence type="ECO:0000313" key="3">
    <source>
        <dbReference type="Proteomes" id="UP001501470"/>
    </source>
</evidence>
<dbReference type="EMBL" id="BAAAQD010000031">
    <property type="protein sequence ID" value="GAA1562037.1"/>
    <property type="molecule type" value="Genomic_DNA"/>
</dbReference>
<gene>
    <name evidence="2" type="ORF">GCM10009827_099350</name>
</gene>
<sequence length="68" mass="7248">MGLSAIANIWNGANGNQKSLPTSVPAKVSTTTTSVTATRVTRPRVLNRSIGARLYRPPSRTPDAHYAV</sequence>
<organism evidence="2 3">
    <name type="scientific">Dactylosporangium maewongense</name>
    <dbReference type="NCBI Taxonomy" id="634393"/>
    <lineage>
        <taxon>Bacteria</taxon>
        <taxon>Bacillati</taxon>
        <taxon>Actinomycetota</taxon>
        <taxon>Actinomycetes</taxon>
        <taxon>Micromonosporales</taxon>
        <taxon>Micromonosporaceae</taxon>
        <taxon>Dactylosporangium</taxon>
    </lineage>
</organism>
<feature type="region of interest" description="Disordered" evidence="1">
    <location>
        <begin position="12"/>
        <end position="35"/>
    </location>
</feature>
<accession>A0ABP4NII6</accession>
<name>A0ABP4NII6_9ACTN</name>
<evidence type="ECO:0000313" key="2">
    <source>
        <dbReference type="EMBL" id="GAA1562037.1"/>
    </source>
</evidence>